<feature type="domain" description="YdgH/BhsA/McbA-like" evidence="6">
    <location>
        <begin position="34"/>
        <end position="86"/>
    </location>
</feature>
<keyword evidence="2 5" id="KW-0732">Signal</keyword>
<protein>
    <submittedName>
        <fullName evidence="7">Multiple stress resistance protein BhsA</fullName>
    </submittedName>
</protein>
<comment type="subcellular location">
    <subcellularLocation>
        <location evidence="1">Periplasm</location>
    </subcellularLocation>
</comment>
<dbReference type="InterPro" id="IPR036275">
    <property type="entry name" value="YdgH-like_sf"/>
</dbReference>
<evidence type="ECO:0000256" key="4">
    <source>
        <dbReference type="ARBA" id="ARBA00038138"/>
    </source>
</evidence>
<accession>A0A0T9M2V5</accession>
<dbReference type="STRING" id="631.CH53_3917"/>
<dbReference type="KEGG" id="yin:CH53_3917"/>
<dbReference type="EMBL" id="CPZJ01000005">
    <property type="protein sequence ID" value="CNF54873.1"/>
    <property type="molecule type" value="Genomic_DNA"/>
</dbReference>
<proteinExistence type="inferred from homology"/>
<feature type="chain" id="PRO_5006693017" evidence="5">
    <location>
        <begin position="23"/>
        <end position="86"/>
    </location>
</feature>
<evidence type="ECO:0000256" key="1">
    <source>
        <dbReference type="ARBA" id="ARBA00004418"/>
    </source>
</evidence>
<dbReference type="AlphaFoldDB" id="A0A0T9M2V5"/>
<comment type="similarity">
    <text evidence="4">Belongs to the BhsA/McbA family.</text>
</comment>
<dbReference type="GO" id="GO:0042597">
    <property type="term" value="C:periplasmic space"/>
    <property type="evidence" value="ECO:0007669"/>
    <property type="project" value="UniProtKB-SubCell"/>
</dbReference>
<dbReference type="Gene3D" id="3.30.1660.10">
    <property type="entry name" value="Flavin-binding protein dodecin"/>
    <property type="match status" value="1"/>
</dbReference>
<dbReference type="eggNOG" id="ENOG5032ZBU">
    <property type="taxonomic scope" value="Bacteria"/>
</dbReference>
<keyword evidence="3" id="KW-0574">Periplasm</keyword>
<feature type="signal peptide" evidence="5">
    <location>
        <begin position="1"/>
        <end position="22"/>
    </location>
</feature>
<organism evidence="7 8">
    <name type="scientific">Yersinia intermedia</name>
    <dbReference type="NCBI Taxonomy" id="631"/>
    <lineage>
        <taxon>Bacteria</taxon>
        <taxon>Pseudomonadati</taxon>
        <taxon>Pseudomonadota</taxon>
        <taxon>Gammaproteobacteria</taxon>
        <taxon>Enterobacterales</taxon>
        <taxon>Yersiniaceae</taxon>
        <taxon>Yersinia</taxon>
    </lineage>
</organism>
<evidence type="ECO:0000313" key="8">
    <source>
        <dbReference type="Proteomes" id="UP000038750"/>
    </source>
</evidence>
<gene>
    <name evidence="7" type="primary">bhsA_2</name>
    <name evidence="7" type="ORF">ERS008530_01479</name>
</gene>
<dbReference type="NCBIfam" id="NF047859">
    <property type="entry name" value="StressCuResBhsA"/>
    <property type="match status" value="1"/>
</dbReference>
<evidence type="ECO:0000256" key="2">
    <source>
        <dbReference type="ARBA" id="ARBA00022729"/>
    </source>
</evidence>
<name>A0A0T9M2V5_YERIN</name>
<dbReference type="RefSeq" id="WP_042569736.1">
    <property type="nucleotide sequence ID" value="NZ_CABHXO010000114.1"/>
</dbReference>
<dbReference type="InterPro" id="IPR010854">
    <property type="entry name" value="YdgH/BhsA/McbA-like_dom"/>
</dbReference>
<sequence>MKSIKFIAPALILSLASFASVAATQVQSNQSTGLNEIGVISASNAGTLTELENALAQQAKAAGAKSFLITSATGNNKMHGTAIIYR</sequence>
<reference evidence="7 8" key="1">
    <citation type="submission" date="2015-03" db="EMBL/GenBank/DDBJ databases">
        <authorList>
            <person name="Murphy D."/>
        </authorList>
    </citation>
    <scope>NUCLEOTIDE SEQUENCE [LARGE SCALE GENOMIC DNA]</scope>
    <source>
        <strain evidence="7 8">BR165/97</strain>
    </source>
</reference>
<dbReference type="InterPro" id="IPR025543">
    <property type="entry name" value="Dodecin-like"/>
</dbReference>
<dbReference type="InterPro" id="IPR051096">
    <property type="entry name" value="BhsA/McbA_stress_biofilm_assoc"/>
</dbReference>
<dbReference type="Pfam" id="PF07338">
    <property type="entry name" value="YdgH_BhsA-like"/>
    <property type="match status" value="1"/>
</dbReference>
<dbReference type="Proteomes" id="UP000038750">
    <property type="component" value="Unassembled WGS sequence"/>
</dbReference>
<evidence type="ECO:0000259" key="6">
    <source>
        <dbReference type="Pfam" id="PF07338"/>
    </source>
</evidence>
<dbReference type="SUPFAM" id="SSF159871">
    <property type="entry name" value="YdgH-like"/>
    <property type="match status" value="1"/>
</dbReference>
<dbReference type="PANTHER" id="PTHR34156">
    <property type="entry name" value="OUTER MEMBRANE PROTEIN-RELATED-RELATED"/>
    <property type="match status" value="1"/>
</dbReference>
<dbReference type="PANTHER" id="PTHR34156:SF1">
    <property type="entry name" value="PERIPLASMIC PROTEIN"/>
    <property type="match status" value="1"/>
</dbReference>
<evidence type="ECO:0000256" key="3">
    <source>
        <dbReference type="ARBA" id="ARBA00022764"/>
    </source>
</evidence>
<dbReference type="OrthoDB" id="6428780at2"/>
<evidence type="ECO:0000313" key="7">
    <source>
        <dbReference type="EMBL" id="CNF54873.1"/>
    </source>
</evidence>
<evidence type="ECO:0000256" key="5">
    <source>
        <dbReference type="SAM" id="SignalP"/>
    </source>
</evidence>